<organism evidence="2 3">
    <name type="scientific">Psilocybe cf. subviscida</name>
    <dbReference type="NCBI Taxonomy" id="2480587"/>
    <lineage>
        <taxon>Eukaryota</taxon>
        <taxon>Fungi</taxon>
        <taxon>Dikarya</taxon>
        <taxon>Basidiomycota</taxon>
        <taxon>Agaricomycotina</taxon>
        <taxon>Agaricomycetes</taxon>
        <taxon>Agaricomycetidae</taxon>
        <taxon>Agaricales</taxon>
        <taxon>Agaricineae</taxon>
        <taxon>Strophariaceae</taxon>
        <taxon>Psilocybe</taxon>
    </lineage>
</organism>
<evidence type="ECO:0000313" key="3">
    <source>
        <dbReference type="Proteomes" id="UP000567179"/>
    </source>
</evidence>
<evidence type="ECO:0000256" key="1">
    <source>
        <dbReference type="SAM" id="MobiDB-lite"/>
    </source>
</evidence>
<dbReference type="AlphaFoldDB" id="A0A8H5F5T1"/>
<name>A0A8H5F5T1_9AGAR</name>
<proteinExistence type="predicted"/>
<gene>
    <name evidence="2" type="ORF">D9619_011195</name>
</gene>
<accession>A0A8H5F5T1</accession>
<protein>
    <submittedName>
        <fullName evidence="2">Uncharacterized protein</fullName>
    </submittedName>
</protein>
<feature type="region of interest" description="Disordered" evidence="1">
    <location>
        <begin position="312"/>
        <end position="347"/>
    </location>
</feature>
<evidence type="ECO:0000313" key="2">
    <source>
        <dbReference type="EMBL" id="KAF5324268.1"/>
    </source>
</evidence>
<sequence>MYYRSHLGRYCLAALYDLSASNGVHFTDTRPNRNQDDGFVEDTVLVGSVPNASETDAVMHWRMFAHISVTSDPSSPRAPPFFDIPTPSPAAYCWEARCLQTPPPRPFRPNLLPASSPPCTAHAVLLSLGLNLSIFRMDAVYSAVPSTFPHLENSGYELSTDTIFARWMFRGSSGSRGIAMKTMKGEREADCCNGTNRFERVHSSGTLMWHGMTPWTCANGRNDVAMKLHSGRVRLISHHAFYNSTIDTIITICLPPNIGSSCISCLVATRMTTVIHLNANDFPRRPRWPRLATRLAVLGNTAVITSTAIATTNGAAHPDPSNPQTIHSQPRRARGMSWARPAPRWAL</sequence>
<dbReference type="Proteomes" id="UP000567179">
    <property type="component" value="Unassembled WGS sequence"/>
</dbReference>
<comment type="caution">
    <text evidence="2">The sequence shown here is derived from an EMBL/GenBank/DDBJ whole genome shotgun (WGS) entry which is preliminary data.</text>
</comment>
<dbReference type="EMBL" id="JAACJJ010000016">
    <property type="protein sequence ID" value="KAF5324268.1"/>
    <property type="molecule type" value="Genomic_DNA"/>
</dbReference>
<reference evidence="2 3" key="1">
    <citation type="journal article" date="2020" name="ISME J.">
        <title>Uncovering the hidden diversity of litter-decomposition mechanisms in mushroom-forming fungi.</title>
        <authorList>
            <person name="Floudas D."/>
            <person name="Bentzer J."/>
            <person name="Ahren D."/>
            <person name="Johansson T."/>
            <person name="Persson P."/>
            <person name="Tunlid A."/>
        </authorList>
    </citation>
    <scope>NUCLEOTIDE SEQUENCE [LARGE SCALE GENOMIC DNA]</scope>
    <source>
        <strain evidence="2 3">CBS 101986</strain>
    </source>
</reference>
<keyword evidence="3" id="KW-1185">Reference proteome</keyword>